<organism evidence="1 2">
    <name type="scientific">Macrosiphum euphorbiae</name>
    <name type="common">potato aphid</name>
    <dbReference type="NCBI Taxonomy" id="13131"/>
    <lineage>
        <taxon>Eukaryota</taxon>
        <taxon>Metazoa</taxon>
        <taxon>Ecdysozoa</taxon>
        <taxon>Arthropoda</taxon>
        <taxon>Hexapoda</taxon>
        <taxon>Insecta</taxon>
        <taxon>Pterygota</taxon>
        <taxon>Neoptera</taxon>
        <taxon>Paraneoptera</taxon>
        <taxon>Hemiptera</taxon>
        <taxon>Sternorrhyncha</taxon>
        <taxon>Aphidomorpha</taxon>
        <taxon>Aphidoidea</taxon>
        <taxon>Aphididae</taxon>
        <taxon>Macrosiphini</taxon>
        <taxon>Macrosiphum</taxon>
    </lineage>
</organism>
<protein>
    <submittedName>
        <fullName evidence="1">Uncharacterized protein</fullName>
    </submittedName>
</protein>
<accession>A0AAV0WBH9</accession>
<dbReference type="EMBL" id="CARXXK010000002">
    <property type="protein sequence ID" value="CAI6353240.1"/>
    <property type="molecule type" value="Genomic_DNA"/>
</dbReference>
<keyword evidence="2" id="KW-1185">Reference proteome</keyword>
<gene>
    <name evidence="1" type="ORF">MEUPH1_LOCUS9384</name>
</gene>
<dbReference type="Proteomes" id="UP001160148">
    <property type="component" value="Unassembled WGS sequence"/>
</dbReference>
<comment type="caution">
    <text evidence="1">The sequence shown here is derived from an EMBL/GenBank/DDBJ whole genome shotgun (WGS) entry which is preliminary data.</text>
</comment>
<reference evidence="1 2" key="1">
    <citation type="submission" date="2023-01" db="EMBL/GenBank/DDBJ databases">
        <authorList>
            <person name="Whitehead M."/>
        </authorList>
    </citation>
    <scope>NUCLEOTIDE SEQUENCE [LARGE SCALE GENOMIC DNA]</scope>
</reference>
<evidence type="ECO:0000313" key="2">
    <source>
        <dbReference type="Proteomes" id="UP001160148"/>
    </source>
</evidence>
<proteinExistence type="predicted"/>
<name>A0AAV0WBH9_9HEMI</name>
<evidence type="ECO:0000313" key="1">
    <source>
        <dbReference type="EMBL" id="CAI6353240.1"/>
    </source>
</evidence>
<sequence>MIEKSKKKSNTPIYHPHDWYQLVRRTGKVSKFQVVEMSETDFFDFSNLLKVPLMVHKLNTDREQFKWQPVSWLQYTKTGKGVLNYKTTLEENAPFKTLSFLRRGNSGTILQVKKIQWTFINIKRKKERFTRYLLPLIPPIFYQFYHELKTTNDTQDNDPDLDEVSIDGE</sequence>
<dbReference type="AlphaFoldDB" id="A0AAV0WBH9"/>